<reference evidence="1 2" key="1">
    <citation type="journal article" date="2017" name="Genome Biol.">
        <title>New reference genome sequences of hot pepper reveal the massive evolution of plant disease-resistance genes by retroduplication.</title>
        <authorList>
            <person name="Kim S."/>
            <person name="Park J."/>
            <person name="Yeom S.I."/>
            <person name="Kim Y.M."/>
            <person name="Seo E."/>
            <person name="Kim K.T."/>
            <person name="Kim M.S."/>
            <person name="Lee J.M."/>
            <person name="Cheong K."/>
            <person name="Shin H.S."/>
            <person name="Kim S.B."/>
            <person name="Han K."/>
            <person name="Lee J."/>
            <person name="Park M."/>
            <person name="Lee H.A."/>
            <person name="Lee H.Y."/>
            <person name="Lee Y."/>
            <person name="Oh S."/>
            <person name="Lee J.H."/>
            <person name="Choi E."/>
            <person name="Choi E."/>
            <person name="Lee S.E."/>
            <person name="Jeon J."/>
            <person name="Kim H."/>
            <person name="Choi G."/>
            <person name="Song H."/>
            <person name="Lee J."/>
            <person name="Lee S.C."/>
            <person name="Kwon J.K."/>
            <person name="Lee H.Y."/>
            <person name="Koo N."/>
            <person name="Hong Y."/>
            <person name="Kim R.W."/>
            <person name="Kang W.H."/>
            <person name="Huh J.H."/>
            <person name="Kang B.C."/>
            <person name="Yang T.J."/>
            <person name="Lee Y.H."/>
            <person name="Bennetzen J.L."/>
            <person name="Choi D."/>
        </authorList>
    </citation>
    <scope>NUCLEOTIDE SEQUENCE [LARGE SCALE GENOMIC DNA]</scope>
    <source>
        <strain evidence="2">cv. PBC81</strain>
    </source>
</reference>
<gene>
    <name evidence="1" type="ORF">CQW23_30766</name>
</gene>
<dbReference type="OrthoDB" id="1002259at2759"/>
<reference evidence="2" key="2">
    <citation type="journal article" date="2017" name="J. Anim. Genet.">
        <title>Multiple reference genome sequences of hot pepper reveal the massive evolution of plant disease resistance genes by retroduplication.</title>
        <authorList>
            <person name="Kim S."/>
            <person name="Park J."/>
            <person name="Yeom S.-I."/>
            <person name="Kim Y.-M."/>
            <person name="Seo E."/>
            <person name="Kim K.-T."/>
            <person name="Kim M.-S."/>
            <person name="Lee J.M."/>
            <person name="Cheong K."/>
            <person name="Shin H.-S."/>
            <person name="Kim S.-B."/>
            <person name="Han K."/>
            <person name="Lee J."/>
            <person name="Park M."/>
            <person name="Lee H.-A."/>
            <person name="Lee H.-Y."/>
            <person name="Lee Y."/>
            <person name="Oh S."/>
            <person name="Lee J.H."/>
            <person name="Choi E."/>
            <person name="Choi E."/>
            <person name="Lee S.E."/>
            <person name="Jeon J."/>
            <person name="Kim H."/>
            <person name="Choi G."/>
            <person name="Song H."/>
            <person name="Lee J."/>
            <person name="Lee S.-C."/>
            <person name="Kwon J.-K."/>
            <person name="Lee H.-Y."/>
            <person name="Koo N."/>
            <person name="Hong Y."/>
            <person name="Kim R.W."/>
            <person name="Kang W.-H."/>
            <person name="Huh J.H."/>
            <person name="Kang B.-C."/>
            <person name="Yang T.-J."/>
            <person name="Lee Y.-H."/>
            <person name="Bennetzen J.L."/>
            <person name="Choi D."/>
        </authorList>
    </citation>
    <scope>NUCLEOTIDE SEQUENCE [LARGE SCALE GENOMIC DNA]</scope>
    <source>
        <strain evidence="2">cv. PBC81</strain>
    </source>
</reference>
<keyword evidence="2" id="KW-1185">Reference proteome</keyword>
<evidence type="ECO:0008006" key="3">
    <source>
        <dbReference type="Google" id="ProtNLM"/>
    </source>
</evidence>
<accession>A0A2G2V9H8</accession>
<protein>
    <recommendedName>
        <fullName evidence="3">Retrovirus-related Pol polyprotein from transposon TNT 1-94</fullName>
    </recommendedName>
</protein>
<name>A0A2G2V9H8_CAPBA</name>
<dbReference type="EMBL" id="MLFT02000094">
    <property type="protein sequence ID" value="PHT29634.1"/>
    <property type="molecule type" value="Genomic_DNA"/>
</dbReference>
<proteinExistence type="predicted"/>
<sequence length="106" mass="11872">MQNVKPVSTPLAAHFKLSTTLSPKTYYEHDYMSRVPYSIAVGPLMYTMETMTSYVFTIGGCNKSWKATLQTTVALSTTETEYMAITEALMKAIWLEGPFCEPSKVL</sequence>
<dbReference type="Proteomes" id="UP000224567">
    <property type="component" value="Unassembled WGS sequence"/>
</dbReference>
<dbReference type="AlphaFoldDB" id="A0A2G2V9H8"/>
<evidence type="ECO:0000313" key="1">
    <source>
        <dbReference type="EMBL" id="PHT29634.1"/>
    </source>
</evidence>
<organism evidence="1 2">
    <name type="scientific">Capsicum baccatum</name>
    <name type="common">Peruvian pepper</name>
    <dbReference type="NCBI Taxonomy" id="33114"/>
    <lineage>
        <taxon>Eukaryota</taxon>
        <taxon>Viridiplantae</taxon>
        <taxon>Streptophyta</taxon>
        <taxon>Embryophyta</taxon>
        <taxon>Tracheophyta</taxon>
        <taxon>Spermatophyta</taxon>
        <taxon>Magnoliopsida</taxon>
        <taxon>eudicotyledons</taxon>
        <taxon>Gunneridae</taxon>
        <taxon>Pentapetalae</taxon>
        <taxon>asterids</taxon>
        <taxon>lamiids</taxon>
        <taxon>Solanales</taxon>
        <taxon>Solanaceae</taxon>
        <taxon>Solanoideae</taxon>
        <taxon>Capsiceae</taxon>
        <taxon>Capsicum</taxon>
    </lineage>
</organism>
<comment type="caution">
    <text evidence="1">The sequence shown here is derived from an EMBL/GenBank/DDBJ whole genome shotgun (WGS) entry which is preliminary data.</text>
</comment>
<evidence type="ECO:0000313" key="2">
    <source>
        <dbReference type="Proteomes" id="UP000224567"/>
    </source>
</evidence>